<gene>
    <name evidence="9" type="ORF">QN277_007122</name>
</gene>
<feature type="compositionally biased region" description="Acidic residues" evidence="7">
    <location>
        <begin position="60"/>
        <end position="71"/>
    </location>
</feature>
<keyword evidence="2" id="KW-0677">Repeat</keyword>
<feature type="compositionally biased region" description="Basic and acidic residues" evidence="7">
    <location>
        <begin position="79"/>
        <end position="88"/>
    </location>
</feature>
<dbReference type="SUPFAM" id="SSF118290">
    <property type="entry name" value="WRKY DNA-binding domain"/>
    <property type="match status" value="2"/>
</dbReference>
<dbReference type="PANTHER" id="PTHR31221">
    <property type="entry name" value="WRKY TRANSCRIPTION FACTOR PROTEIN 1-RELATED"/>
    <property type="match status" value="1"/>
</dbReference>
<feature type="domain" description="WRKY" evidence="8">
    <location>
        <begin position="403"/>
        <end position="468"/>
    </location>
</feature>
<feature type="compositionally biased region" description="Basic and acidic residues" evidence="7">
    <location>
        <begin position="148"/>
        <end position="165"/>
    </location>
</feature>
<accession>A0AAE1IVC6</accession>
<feature type="region of interest" description="Disordered" evidence="7">
    <location>
        <begin position="28"/>
        <end position="165"/>
    </location>
</feature>
<feature type="compositionally biased region" description="Basic and acidic residues" evidence="7">
    <location>
        <begin position="326"/>
        <end position="338"/>
    </location>
</feature>
<reference evidence="9" key="1">
    <citation type="submission" date="2023-10" db="EMBL/GenBank/DDBJ databases">
        <title>Chromosome-level genome of the transformable northern wattle, Acacia crassicarpa.</title>
        <authorList>
            <person name="Massaro I."/>
            <person name="Sinha N.R."/>
            <person name="Poethig S."/>
            <person name="Leichty A.R."/>
        </authorList>
    </citation>
    <scope>NUCLEOTIDE SEQUENCE</scope>
    <source>
        <strain evidence="9">Acra3RX</strain>
        <tissue evidence="9">Leaf</tissue>
    </source>
</reference>
<feature type="compositionally biased region" description="Basic and acidic residues" evidence="7">
    <location>
        <begin position="40"/>
        <end position="59"/>
    </location>
</feature>
<keyword evidence="3" id="KW-0805">Transcription regulation</keyword>
<dbReference type="EMBL" id="JAWXYG010000012">
    <property type="protein sequence ID" value="KAK4257551.1"/>
    <property type="molecule type" value="Genomic_DNA"/>
</dbReference>
<feature type="region of interest" description="Disordered" evidence="7">
    <location>
        <begin position="461"/>
        <end position="529"/>
    </location>
</feature>
<proteinExistence type="predicted"/>
<evidence type="ECO:0000259" key="8">
    <source>
        <dbReference type="PROSITE" id="PS50811"/>
    </source>
</evidence>
<evidence type="ECO:0000256" key="3">
    <source>
        <dbReference type="ARBA" id="ARBA00023015"/>
    </source>
</evidence>
<evidence type="ECO:0000313" key="10">
    <source>
        <dbReference type="Proteomes" id="UP001293593"/>
    </source>
</evidence>
<keyword evidence="5" id="KW-0804">Transcription</keyword>
<dbReference type="GO" id="GO:0005634">
    <property type="term" value="C:nucleus"/>
    <property type="evidence" value="ECO:0007669"/>
    <property type="project" value="UniProtKB-SubCell"/>
</dbReference>
<feature type="compositionally biased region" description="Acidic residues" evidence="7">
    <location>
        <begin position="513"/>
        <end position="523"/>
    </location>
</feature>
<dbReference type="Gene3D" id="2.20.25.80">
    <property type="entry name" value="WRKY domain"/>
    <property type="match status" value="2"/>
</dbReference>
<feature type="region of interest" description="Disordered" evidence="7">
    <location>
        <begin position="322"/>
        <end position="355"/>
    </location>
</feature>
<feature type="compositionally biased region" description="Polar residues" evidence="7">
    <location>
        <begin position="491"/>
        <end position="512"/>
    </location>
</feature>
<name>A0AAE1IVC6_9FABA</name>
<evidence type="ECO:0000313" key="9">
    <source>
        <dbReference type="EMBL" id="KAK4257551.1"/>
    </source>
</evidence>
<evidence type="ECO:0000256" key="7">
    <source>
        <dbReference type="SAM" id="MobiDB-lite"/>
    </source>
</evidence>
<sequence length="546" mass="59584">MPLHSHTSDPIKRLSSLFRTIPYAAMPEHRHALRPPPIRTLDRPVERGDKRQGRDKSEGQYDDDDDDDDDEKTNRKRVCKEPSSELRNCKPPVEEAEPQESTSETLVMSSSVESAMASKSADLPASSATPIDGRDESKEPNGPSKMETSVRETVQEAKNQTEDRLALSICPTPLSAVSPSSATQPLSSIPSSTLPEQRLSPLNVSNGHVLGAGKKIFSGGKGFSAVNVARASASDGYNWRKYGQKQVKSPTGFRSYYRCTHSGCTAKKIEFCDHSGHMIEIIYKGQHSHEPLRKTNPNTTGEIKFLPSNEPTAEANLPEQLIGVPKDADPTSSKKEPLQDLPCSADKKRQNSSGLSENGKFILKVEHVDEPELKTRVKNGDLTNLDSHVEPGKNSKYVLHAAGDVGISSDGYRWRKYGQKMVRGNSHPRNYYRCTSAGCPVRKQIETAVDDPGAVIITYKGAHNHDKPVSKKRHGPPSASPGAATAPASSNNLQGTLTDSQRNQENSAQWSVDSEEELTEDASDLGGEKAIESARTLLSMGEIKPC</sequence>
<dbReference type="Pfam" id="PF03106">
    <property type="entry name" value="WRKY"/>
    <property type="match status" value="2"/>
</dbReference>
<keyword evidence="6" id="KW-0539">Nucleus</keyword>
<comment type="caution">
    <text evidence="9">The sequence shown here is derived from an EMBL/GenBank/DDBJ whole genome shotgun (WGS) entry which is preliminary data.</text>
</comment>
<keyword evidence="10" id="KW-1185">Reference proteome</keyword>
<dbReference type="AlphaFoldDB" id="A0AAE1IVC6"/>
<protein>
    <recommendedName>
        <fullName evidence="8">WRKY domain-containing protein</fullName>
    </recommendedName>
</protein>
<evidence type="ECO:0000256" key="6">
    <source>
        <dbReference type="ARBA" id="ARBA00023242"/>
    </source>
</evidence>
<dbReference type="SMART" id="SM00774">
    <property type="entry name" value="WRKY"/>
    <property type="match status" value="2"/>
</dbReference>
<dbReference type="InterPro" id="IPR036576">
    <property type="entry name" value="WRKY_dom_sf"/>
</dbReference>
<evidence type="ECO:0000256" key="1">
    <source>
        <dbReference type="ARBA" id="ARBA00004123"/>
    </source>
</evidence>
<comment type="subcellular location">
    <subcellularLocation>
        <location evidence="1">Nucleus</location>
    </subcellularLocation>
</comment>
<feature type="compositionally biased region" description="Low complexity" evidence="7">
    <location>
        <begin position="476"/>
        <end position="490"/>
    </location>
</feature>
<evidence type="ECO:0000256" key="2">
    <source>
        <dbReference type="ARBA" id="ARBA00022737"/>
    </source>
</evidence>
<organism evidence="9 10">
    <name type="scientific">Acacia crassicarpa</name>
    <name type="common">northern wattle</name>
    <dbReference type="NCBI Taxonomy" id="499986"/>
    <lineage>
        <taxon>Eukaryota</taxon>
        <taxon>Viridiplantae</taxon>
        <taxon>Streptophyta</taxon>
        <taxon>Embryophyta</taxon>
        <taxon>Tracheophyta</taxon>
        <taxon>Spermatophyta</taxon>
        <taxon>Magnoliopsida</taxon>
        <taxon>eudicotyledons</taxon>
        <taxon>Gunneridae</taxon>
        <taxon>Pentapetalae</taxon>
        <taxon>rosids</taxon>
        <taxon>fabids</taxon>
        <taxon>Fabales</taxon>
        <taxon>Fabaceae</taxon>
        <taxon>Caesalpinioideae</taxon>
        <taxon>mimosoid clade</taxon>
        <taxon>Acacieae</taxon>
        <taxon>Acacia</taxon>
    </lineage>
</organism>
<evidence type="ECO:0000256" key="5">
    <source>
        <dbReference type="ARBA" id="ARBA00023163"/>
    </source>
</evidence>
<dbReference type="InterPro" id="IPR044810">
    <property type="entry name" value="WRKY_plant"/>
</dbReference>
<feature type="domain" description="WRKY" evidence="8">
    <location>
        <begin position="228"/>
        <end position="292"/>
    </location>
</feature>
<feature type="compositionally biased region" description="Low complexity" evidence="7">
    <location>
        <begin position="107"/>
        <end position="121"/>
    </location>
</feature>
<dbReference type="GO" id="GO:0043565">
    <property type="term" value="F:sequence-specific DNA binding"/>
    <property type="evidence" value="ECO:0007669"/>
    <property type="project" value="InterPro"/>
</dbReference>
<dbReference type="FunFam" id="2.20.25.80:FF:000006">
    <property type="entry name" value="WRKY transcription factor"/>
    <property type="match status" value="1"/>
</dbReference>
<dbReference type="PROSITE" id="PS50811">
    <property type="entry name" value="WRKY"/>
    <property type="match status" value="2"/>
</dbReference>
<dbReference type="PANTHER" id="PTHR31221:SF150">
    <property type="entry name" value="WRKY TRANSCRIPTION FACTOR 32-RELATED"/>
    <property type="match status" value="1"/>
</dbReference>
<evidence type="ECO:0000256" key="4">
    <source>
        <dbReference type="ARBA" id="ARBA00023125"/>
    </source>
</evidence>
<keyword evidence="4" id="KW-0238">DNA-binding</keyword>
<dbReference type="GO" id="GO:0003700">
    <property type="term" value="F:DNA-binding transcription factor activity"/>
    <property type="evidence" value="ECO:0007669"/>
    <property type="project" value="InterPro"/>
</dbReference>
<dbReference type="Proteomes" id="UP001293593">
    <property type="component" value="Unassembled WGS sequence"/>
</dbReference>
<dbReference type="InterPro" id="IPR003657">
    <property type="entry name" value="WRKY_dom"/>
</dbReference>